<sequence length="451" mass="51666">MIHNRKLGRLEQAMETLNSQAKTWNIVTISRIKGALSKEVLRQSLDKVQCRHPRLNSHIVRSQNRLYFQTEGTAKIALRVVKKLSDEQWTEVVDEEMNEKIDSSKCLMRVVLVHFQNQKNISYLITTVHHAIADALSCIQLHSEILTNCQKVVSGEEINLVNLSPLPPIEEIIPKWTKGLKSKINNVLFLLQLGFQKIWYQPKTLDLENYVPVAQRRCHIIHRQLDPDVTQKFINLCRQENTTVHSALCAAMIFTVARKITQGNKKDIQVSCLSYLDLRRRLKPTISDEHLAVLAASMMGFHTIKTNTSFWELARNVKQKLEDGTQRGDIFKMMLVAKHLIDFCFRQPKQVAATVSVSNIGKVSIPKFYGEFELEEISFAGSHALYAGVFIIHAATFQGKMLLNFVFSQPAISQETIEVLVNELMSFIREMCDFNLNLCFTCKRYTSCITK</sequence>
<evidence type="ECO:0000259" key="12">
    <source>
        <dbReference type="Pfam" id="PF00668"/>
    </source>
</evidence>
<gene>
    <name evidence="14" type="ORF">QI031_01160</name>
</gene>
<dbReference type="Proteomes" id="UP001223520">
    <property type="component" value="Chromosome"/>
</dbReference>
<evidence type="ECO:0000256" key="5">
    <source>
        <dbReference type="ARBA" id="ARBA00012866"/>
    </source>
</evidence>
<evidence type="ECO:0000313" key="15">
    <source>
        <dbReference type="Proteomes" id="UP001223520"/>
    </source>
</evidence>
<name>A0AAJ6NYT9_9CYAN</name>
<evidence type="ECO:0000313" key="14">
    <source>
        <dbReference type="EMBL" id="WGV28973.1"/>
    </source>
</evidence>
<evidence type="ECO:0000256" key="2">
    <source>
        <dbReference type="ARBA" id="ARBA00000625"/>
    </source>
</evidence>
<dbReference type="Gene3D" id="3.30.559.30">
    <property type="entry name" value="Nonribosomal peptide synthetase, condensation domain"/>
    <property type="match status" value="1"/>
</dbReference>
<evidence type="ECO:0000256" key="3">
    <source>
        <dbReference type="ARBA" id="ARBA00001907"/>
    </source>
</evidence>
<dbReference type="RefSeq" id="WP_281486175.1">
    <property type="nucleotide sequence ID" value="NZ_CP124543.1"/>
</dbReference>
<feature type="domain" description="Condensation" evidence="12">
    <location>
        <begin position="15"/>
        <end position="162"/>
    </location>
</feature>
<comment type="catalytic activity">
    <reaction evidence="1">
        <text>2 a mycocerosyl-[mycocerosic acid synthase] + a phthiocerol = a dimycocerosyl phthiocerol + 2 holo-[mycocerosic acid synthase].</text>
        <dbReference type="EC" id="2.3.1.282"/>
    </reaction>
</comment>
<organism evidence="14 15">
    <name type="scientific">Halotia branconii CENA392</name>
    <dbReference type="NCBI Taxonomy" id="1539056"/>
    <lineage>
        <taxon>Bacteria</taxon>
        <taxon>Bacillati</taxon>
        <taxon>Cyanobacteriota</taxon>
        <taxon>Cyanophyceae</taxon>
        <taxon>Nostocales</taxon>
        <taxon>Nodulariaceae</taxon>
        <taxon>Halotia</taxon>
    </lineage>
</organism>
<dbReference type="SUPFAM" id="SSF52777">
    <property type="entry name" value="CoA-dependent acyltransferases"/>
    <property type="match status" value="2"/>
</dbReference>
<keyword evidence="15" id="KW-1185">Reference proteome</keyword>
<proteinExistence type="inferred from homology"/>
<accession>A0AAJ6NYT9</accession>
<dbReference type="InterPro" id="IPR023213">
    <property type="entry name" value="CAT-like_dom_sf"/>
</dbReference>
<evidence type="ECO:0000259" key="13">
    <source>
        <dbReference type="Pfam" id="PF16911"/>
    </source>
</evidence>
<comment type="similarity">
    <text evidence="4">Belongs to the acyltransferase PapA5 family.</text>
</comment>
<evidence type="ECO:0000256" key="10">
    <source>
        <dbReference type="ARBA" id="ARBA00032317"/>
    </source>
</evidence>
<dbReference type="KEGG" id="hbq:QI031_01160"/>
<dbReference type="InterPro" id="IPR031641">
    <property type="entry name" value="PapA_C"/>
</dbReference>
<feature type="domain" description="Phthiocerol/phthiodiolone dimycocerosyl transferase C-terminal" evidence="13">
    <location>
        <begin position="220"/>
        <end position="377"/>
    </location>
</feature>
<keyword evidence="7" id="KW-0808">Transferase</keyword>
<reference evidence="14 15" key="1">
    <citation type="journal article" date="2023" name="Limnol Oceanogr Lett">
        <title>Environmental adaptations by the intertidal Antarctic cyanobacterium Halotia branconii CENA392 as revealed using long-read genome sequencing.</title>
        <authorList>
            <person name="Dextro R.B."/>
            <person name="Delbaje E."/>
            <person name="Freitas P.N.N."/>
            <person name="Geraldes V."/>
            <person name="Pinto E."/>
            <person name="Long P.F."/>
            <person name="Fiore M.F."/>
        </authorList>
    </citation>
    <scope>NUCLEOTIDE SEQUENCE [LARGE SCALE GENOMIC DNA]</scope>
    <source>
        <strain evidence="14 15">CENA392</strain>
    </source>
</reference>
<dbReference type="InterPro" id="IPR052058">
    <property type="entry name" value="Alcohol_O-acetyltransferase"/>
</dbReference>
<dbReference type="Pfam" id="PF00668">
    <property type="entry name" value="Condensation"/>
    <property type="match status" value="1"/>
</dbReference>
<dbReference type="PANTHER" id="PTHR28037">
    <property type="entry name" value="ALCOHOL O-ACETYLTRANSFERASE 1-RELATED"/>
    <property type="match status" value="1"/>
</dbReference>
<dbReference type="GO" id="GO:0016746">
    <property type="term" value="F:acyltransferase activity"/>
    <property type="evidence" value="ECO:0007669"/>
    <property type="project" value="UniProtKB-KW"/>
</dbReference>
<dbReference type="AlphaFoldDB" id="A0AAJ6NYT9"/>
<dbReference type="Pfam" id="PF16911">
    <property type="entry name" value="PapA_C"/>
    <property type="match status" value="1"/>
</dbReference>
<evidence type="ECO:0000256" key="8">
    <source>
        <dbReference type="ARBA" id="ARBA00023315"/>
    </source>
</evidence>
<dbReference type="Gene3D" id="3.30.559.10">
    <property type="entry name" value="Chloramphenicol acetyltransferase-like domain"/>
    <property type="match status" value="1"/>
</dbReference>
<comment type="catalytic activity">
    <reaction evidence="3">
        <text>2 a mycocerosyl-[mycocerosic acid synthase] + a phthiodiolone = a dimycocerosyl phthiodiolone + 2 holo-[mycocerosic acid synthase].</text>
        <dbReference type="EC" id="2.3.1.282"/>
    </reaction>
</comment>
<dbReference type="InterPro" id="IPR001242">
    <property type="entry name" value="Condensation_dom"/>
</dbReference>
<evidence type="ECO:0000256" key="6">
    <source>
        <dbReference type="ARBA" id="ARBA00013449"/>
    </source>
</evidence>
<evidence type="ECO:0000256" key="9">
    <source>
        <dbReference type="ARBA" id="ARBA00030465"/>
    </source>
</evidence>
<protein>
    <recommendedName>
        <fullName evidence="6">Phthiocerol/phthiodiolone dimycocerosyl transferase</fullName>
        <ecNumber evidence="5">2.3.1.282</ecNumber>
    </recommendedName>
    <alternativeName>
        <fullName evidence="11">Acyltransferase PapA5</fullName>
    </alternativeName>
    <alternativeName>
        <fullName evidence="9">Phthiocerol/phthiodiolone O-acyltransferase</fullName>
    </alternativeName>
    <alternativeName>
        <fullName evidence="10">Polyketide synthase-associated protein A5</fullName>
    </alternativeName>
</protein>
<evidence type="ECO:0000256" key="4">
    <source>
        <dbReference type="ARBA" id="ARBA00006558"/>
    </source>
</evidence>
<dbReference type="GO" id="GO:0008610">
    <property type="term" value="P:lipid biosynthetic process"/>
    <property type="evidence" value="ECO:0007669"/>
    <property type="project" value="UniProtKB-ARBA"/>
</dbReference>
<dbReference type="EC" id="2.3.1.282" evidence="5"/>
<keyword evidence="8" id="KW-0012">Acyltransferase</keyword>
<dbReference type="EMBL" id="CP124543">
    <property type="protein sequence ID" value="WGV28973.1"/>
    <property type="molecule type" value="Genomic_DNA"/>
</dbReference>
<comment type="catalytic activity">
    <reaction evidence="2">
        <text>2 a mycocerosyl-[mycocerosic acid synthase] + a phenolphthiocerol = a dimycocerosyl phenolphthiocerol + 2 holo-[mycocerosic acid synthase].</text>
        <dbReference type="EC" id="2.3.1.282"/>
    </reaction>
</comment>
<dbReference type="PANTHER" id="PTHR28037:SF1">
    <property type="entry name" value="ALCOHOL O-ACETYLTRANSFERASE 1-RELATED"/>
    <property type="match status" value="1"/>
</dbReference>
<evidence type="ECO:0000256" key="7">
    <source>
        <dbReference type="ARBA" id="ARBA00022679"/>
    </source>
</evidence>
<evidence type="ECO:0000256" key="11">
    <source>
        <dbReference type="ARBA" id="ARBA00033407"/>
    </source>
</evidence>
<evidence type="ECO:0000256" key="1">
    <source>
        <dbReference type="ARBA" id="ARBA00000026"/>
    </source>
</evidence>